<dbReference type="GeneID" id="37041666"/>
<organism evidence="1 2">
    <name type="scientific">Acaromyces ingoldii</name>
    <dbReference type="NCBI Taxonomy" id="215250"/>
    <lineage>
        <taxon>Eukaryota</taxon>
        <taxon>Fungi</taxon>
        <taxon>Dikarya</taxon>
        <taxon>Basidiomycota</taxon>
        <taxon>Ustilaginomycotina</taxon>
        <taxon>Exobasidiomycetes</taxon>
        <taxon>Exobasidiales</taxon>
        <taxon>Cryptobasidiaceae</taxon>
        <taxon>Acaromyces</taxon>
    </lineage>
</organism>
<keyword evidence="2" id="KW-1185">Reference proteome</keyword>
<dbReference type="GO" id="GO:0005778">
    <property type="term" value="C:peroxisomal membrane"/>
    <property type="evidence" value="ECO:0007669"/>
    <property type="project" value="TreeGrafter"/>
</dbReference>
<dbReference type="STRING" id="215250.A0A316YH04"/>
<dbReference type="EMBL" id="KZ819638">
    <property type="protein sequence ID" value="PWN88707.1"/>
    <property type="molecule type" value="Genomic_DNA"/>
</dbReference>
<protein>
    <submittedName>
        <fullName evidence="1">Peroxisomal membrane protein 4</fullName>
    </submittedName>
</protein>
<accession>A0A316YH04</accession>
<dbReference type="RefSeq" id="XP_025375905.1">
    <property type="nucleotide sequence ID" value="XM_025519750.1"/>
</dbReference>
<evidence type="ECO:0000313" key="1">
    <source>
        <dbReference type="EMBL" id="PWN88707.1"/>
    </source>
</evidence>
<dbReference type="PIRSF" id="PIRSF013674">
    <property type="entry name" value="PXMP4"/>
    <property type="match status" value="1"/>
</dbReference>
<reference evidence="1 2" key="1">
    <citation type="journal article" date="2018" name="Mol. Biol. Evol.">
        <title>Broad Genomic Sampling Reveals a Smut Pathogenic Ancestry of the Fungal Clade Ustilaginomycotina.</title>
        <authorList>
            <person name="Kijpornyongpan T."/>
            <person name="Mondo S.J."/>
            <person name="Barry K."/>
            <person name="Sandor L."/>
            <person name="Lee J."/>
            <person name="Lipzen A."/>
            <person name="Pangilinan J."/>
            <person name="LaButti K."/>
            <person name="Hainaut M."/>
            <person name="Henrissat B."/>
            <person name="Grigoriev I.V."/>
            <person name="Spatafora J.W."/>
            <person name="Aime M.C."/>
        </authorList>
    </citation>
    <scope>NUCLEOTIDE SEQUENCE [LARGE SCALE GENOMIC DNA]</scope>
    <source>
        <strain evidence="1 2">MCA 4198</strain>
    </source>
</reference>
<dbReference type="AlphaFoldDB" id="A0A316YH04"/>
<dbReference type="PANTHER" id="PTHR15460">
    <property type="entry name" value="PEROXISOMAL MEMBRANE PROTEIN 4"/>
    <property type="match status" value="1"/>
</dbReference>
<dbReference type="InParanoid" id="A0A316YH04"/>
<gene>
    <name evidence="1" type="ORF">FA10DRAFT_255059</name>
</gene>
<dbReference type="PANTHER" id="PTHR15460:SF3">
    <property type="entry name" value="PEROXISOMAL MEMBRANE PROTEIN 4"/>
    <property type="match status" value="1"/>
</dbReference>
<dbReference type="Pfam" id="PF02466">
    <property type="entry name" value="Tim17"/>
    <property type="match status" value="1"/>
</dbReference>
<dbReference type="OrthoDB" id="39659at2759"/>
<dbReference type="InterPro" id="IPR019531">
    <property type="entry name" value="Pmp4"/>
</dbReference>
<evidence type="ECO:0000313" key="2">
    <source>
        <dbReference type="Proteomes" id="UP000245768"/>
    </source>
</evidence>
<name>A0A316YH04_9BASI</name>
<dbReference type="Proteomes" id="UP000245768">
    <property type="component" value="Unassembled WGS sequence"/>
</dbReference>
<proteinExistence type="predicted"/>
<sequence length="208" mass="23575">MDGSGLKGLESLALNPAYHDLFTVLKAARNGLVYGAKIRFPHALVMTFLFGRGSPRQKLQFIYRATRQHALNLCKFASLYKATTILLRRTNGGKPRSLDSFLAGCLGGWVVFGERNAVNEQIVLYCIARCVSAMLPRDPVPETYPATKPIPTDKKTFEYFAAFVWGSVMWLFAERRQNLQAGLVNSMDYLYVNAEKWNDLRTLFWHNS</sequence>